<keyword evidence="1" id="KW-0472">Membrane</keyword>
<dbReference type="AlphaFoldDB" id="F9DMN4"/>
<reference evidence="2 3" key="1">
    <citation type="submission" date="2011-04" db="EMBL/GenBank/DDBJ databases">
        <authorList>
            <person name="Muzny D."/>
            <person name="Qin X."/>
            <person name="Deng J."/>
            <person name="Jiang H."/>
            <person name="Liu Y."/>
            <person name="Qu J."/>
            <person name="Song X.-Z."/>
            <person name="Zhang L."/>
            <person name="Thornton R."/>
            <person name="Coyle M."/>
            <person name="Francisco L."/>
            <person name="Jackson L."/>
            <person name="Javaid M."/>
            <person name="Korchina V."/>
            <person name="Kovar C."/>
            <person name="Mata R."/>
            <person name="Mathew T."/>
            <person name="Ngo R."/>
            <person name="Nguyen L."/>
            <person name="Nguyen N."/>
            <person name="Okwuonu G."/>
            <person name="Ongeri F."/>
            <person name="Pham C."/>
            <person name="Simmons D."/>
            <person name="Wilczek-Boney K."/>
            <person name="Hale W."/>
            <person name="Jakkamsetti A."/>
            <person name="Pham P."/>
            <person name="Ruth R."/>
            <person name="San Lucas F."/>
            <person name="Warren J."/>
            <person name="Zhang J."/>
            <person name="Zhao Z."/>
            <person name="Zhou C."/>
            <person name="Zhu D."/>
            <person name="Lee S."/>
            <person name="Bess C."/>
            <person name="Blankenburg K."/>
            <person name="Forbes L."/>
            <person name="Fu Q."/>
            <person name="Gubbala S."/>
            <person name="Hirani K."/>
            <person name="Jayaseelan J.C."/>
            <person name="Lara F."/>
            <person name="Munidasa M."/>
            <person name="Palculict T."/>
            <person name="Patil S."/>
            <person name="Pu L.-L."/>
            <person name="Saada N."/>
            <person name="Tang L."/>
            <person name="Weissenberger G."/>
            <person name="Zhu Y."/>
            <person name="Hemphill L."/>
            <person name="Shang Y."/>
            <person name="Youmans B."/>
            <person name="Ayvaz T."/>
            <person name="Ross M."/>
            <person name="Santibanez J."/>
            <person name="Aqrawi P."/>
            <person name="Gross S."/>
            <person name="Joshi V."/>
            <person name="Fowler G."/>
            <person name="Nazareth L."/>
            <person name="Reid J."/>
            <person name="Worley K."/>
            <person name="Petrosino J."/>
            <person name="Highlander S."/>
            <person name="Gibbs R."/>
        </authorList>
    </citation>
    <scope>NUCLEOTIDE SEQUENCE [LARGE SCALE GENOMIC DNA]</scope>
    <source>
        <strain evidence="2 3">2681</strain>
    </source>
</reference>
<protein>
    <submittedName>
        <fullName evidence="2">Uncharacterized protein</fullName>
    </submittedName>
</protein>
<dbReference type="EMBL" id="AFPZ01000002">
    <property type="protein sequence ID" value="EGQ27956.1"/>
    <property type="molecule type" value="Genomic_DNA"/>
</dbReference>
<name>F9DMN4_9BACL</name>
<organism evidence="2 3">
    <name type="scientific">Sporosarcina newyorkensis 2681</name>
    <dbReference type="NCBI Taxonomy" id="1027292"/>
    <lineage>
        <taxon>Bacteria</taxon>
        <taxon>Bacillati</taxon>
        <taxon>Bacillota</taxon>
        <taxon>Bacilli</taxon>
        <taxon>Bacillales</taxon>
        <taxon>Caryophanaceae</taxon>
        <taxon>Sporosarcina</taxon>
    </lineage>
</organism>
<feature type="transmembrane region" description="Helical" evidence="1">
    <location>
        <begin position="7"/>
        <end position="26"/>
    </location>
</feature>
<feature type="transmembrane region" description="Helical" evidence="1">
    <location>
        <begin position="32"/>
        <end position="52"/>
    </location>
</feature>
<evidence type="ECO:0000313" key="2">
    <source>
        <dbReference type="EMBL" id="EGQ27956.1"/>
    </source>
</evidence>
<sequence length="59" mass="6837">MFVPFKISSINEIIGFCSLLSLLILLSAQKTISLVFFFIAVSAHLFVLRFLYDKKIRKR</sequence>
<dbReference type="HOGENOM" id="CLU_2958494_0_0_9"/>
<evidence type="ECO:0000256" key="1">
    <source>
        <dbReference type="SAM" id="Phobius"/>
    </source>
</evidence>
<evidence type="ECO:0000313" key="3">
    <source>
        <dbReference type="Proteomes" id="UP000005316"/>
    </source>
</evidence>
<gene>
    <name evidence="2" type="ORF">HMPREF9372_0064</name>
</gene>
<comment type="caution">
    <text evidence="2">The sequence shown here is derived from an EMBL/GenBank/DDBJ whole genome shotgun (WGS) entry which is preliminary data.</text>
</comment>
<keyword evidence="1" id="KW-1133">Transmembrane helix</keyword>
<accession>F9DMN4</accession>
<keyword evidence="1" id="KW-0812">Transmembrane</keyword>
<proteinExistence type="predicted"/>
<dbReference type="Proteomes" id="UP000005316">
    <property type="component" value="Unassembled WGS sequence"/>
</dbReference>